<feature type="region of interest" description="Disordered" evidence="1">
    <location>
        <begin position="26"/>
        <end position="49"/>
    </location>
</feature>
<gene>
    <name evidence="2" type="ORF">Taro_006171</name>
</gene>
<protein>
    <submittedName>
        <fullName evidence="2">Uncharacterized protein</fullName>
    </submittedName>
</protein>
<sequence>MNEAGPSHNLNENLGLHDIPVINDEVLDNSESDGDDDNDNIQSSFDDVVNDDTNLSKPIADSLHVINECVSRDMANWIHNAVANEYFIENEETEWMRTTTVQVGLRIDGEPAVAAPQLWCWERFHVARLIPRPPLNPARDACFGARWNVRVNTILEPPTLEEDESQWRQWYERQSNLYLTLFSEEPPTEYCPRGPIKRTLVDVTFRTRELLITNPEASYLDVKKEILKLQEDTFNKLRIKIPKYEQPSIPSGAEYTPGESSGGPNTWAHLWTLEQWPNVYDAQSRGISQMDLQMSQWTQDFGVLDALTPIRVLTPPPHIIERVHIHDQGTQLTPHMEEKGEDNDETQPLRRIIRGRGKHVISKKKH</sequence>
<feature type="compositionally biased region" description="Acidic residues" evidence="1">
    <location>
        <begin position="26"/>
        <end position="39"/>
    </location>
</feature>
<dbReference type="EMBL" id="NMUH01000180">
    <property type="protein sequence ID" value="MQL73813.1"/>
    <property type="molecule type" value="Genomic_DNA"/>
</dbReference>
<evidence type="ECO:0000256" key="1">
    <source>
        <dbReference type="SAM" id="MobiDB-lite"/>
    </source>
</evidence>
<dbReference type="Proteomes" id="UP000652761">
    <property type="component" value="Unassembled WGS sequence"/>
</dbReference>
<evidence type="ECO:0000313" key="2">
    <source>
        <dbReference type="EMBL" id="MQL73813.1"/>
    </source>
</evidence>
<organism evidence="2 3">
    <name type="scientific">Colocasia esculenta</name>
    <name type="common">Wild taro</name>
    <name type="synonym">Arum esculentum</name>
    <dbReference type="NCBI Taxonomy" id="4460"/>
    <lineage>
        <taxon>Eukaryota</taxon>
        <taxon>Viridiplantae</taxon>
        <taxon>Streptophyta</taxon>
        <taxon>Embryophyta</taxon>
        <taxon>Tracheophyta</taxon>
        <taxon>Spermatophyta</taxon>
        <taxon>Magnoliopsida</taxon>
        <taxon>Liliopsida</taxon>
        <taxon>Araceae</taxon>
        <taxon>Aroideae</taxon>
        <taxon>Colocasieae</taxon>
        <taxon>Colocasia</taxon>
    </lineage>
</organism>
<dbReference type="AlphaFoldDB" id="A0A843TWL9"/>
<reference evidence="2" key="1">
    <citation type="submission" date="2017-07" db="EMBL/GenBank/DDBJ databases">
        <title>Taro Niue Genome Assembly and Annotation.</title>
        <authorList>
            <person name="Atibalentja N."/>
            <person name="Keating K."/>
            <person name="Fields C.J."/>
        </authorList>
    </citation>
    <scope>NUCLEOTIDE SEQUENCE</scope>
    <source>
        <strain evidence="2">Niue_2</strain>
        <tissue evidence="2">Leaf</tissue>
    </source>
</reference>
<name>A0A843TWL9_COLES</name>
<proteinExistence type="predicted"/>
<accession>A0A843TWL9</accession>
<keyword evidence="3" id="KW-1185">Reference proteome</keyword>
<evidence type="ECO:0000313" key="3">
    <source>
        <dbReference type="Proteomes" id="UP000652761"/>
    </source>
</evidence>
<comment type="caution">
    <text evidence="2">The sequence shown here is derived from an EMBL/GenBank/DDBJ whole genome shotgun (WGS) entry which is preliminary data.</text>
</comment>